<comment type="catalytic activity">
    <reaction evidence="8">
        <text>L-glutamyl-[protein] + glycine + ATP = glycyl-L-glutamyl-[protein] + ADP + phosphate + H(+)</text>
        <dbReference type="Rhea" id="RHEA:67180"/>
        <dbReference type="Rhea" id="RHEA-COMP:10208"/>
        <dbReference type="Rhea" id="RHEA-COMP:17207"/>
        <dbReference type="ChEBI" id="CHEBI:15378"/>
        <dbReference type="ChEBI" id="CHEBI:29973"/>
        <dbReference type="ChEBI" id="CHEBI:30616"/>
        <dbReference type="ChEBI" id="CHEBI:43474"/>
        <dbReference type="ChEBI" id="CHEBI:57305"/>
        <dbReference type="ChEBI" id="CHEBI:167890"/>
        <dbReference type="ChEBI" id="CHEBI:456216"/>
    </reaction>
    <physiologicalReaction direction="left-to-right" evidence="8">
        <dbReference type="Rhea" id="RHEA:67181"/>
    </physiologicalReaction>
</comment>
<gene>
    <name evidence="11" type="primary">LOC113050389</name>
</gene>
<feature type="compositionally biased region" description="Acidic residues" evidence="9">
    <location>
        <begin position="117"/>
        <end position="132"/>
    </location>
</feature>
<evidence type="ECO:0000256" key="8">
    <source>
        <dbReference type="ARBA" id="ARBA00048944"/>
    </source>
</evidence>
<keyword evidence="5" id="KW-0067">ATP-binding</keyword>
<dbReference type="OrthoDB" id="202825at2759"/>
<keyword evidence="6" id="KW-0966">Cell projection</keyword>
<evidence type="ECO:0000313" key="10">
    <source>
        <dbReference type="Proteomes" id="UP000515129"/>
    </source>
</evidence>
<dbReference type="InterPro" id="IPR004344">
    <property type="entry name" value="TTL/TTLL_fam"/>
</dbReference>
<keyword evidence="2" id="KW-0963">Cytoplasm</keyword>
<dbReference type="KEGG" id="caua:113050389"/>
<evidence type="ECO:0000256" key="4">
    <source>
        <dbReference type="ARBA" id="ARBA00022741"/>
    </source>
</evidence>
<dbReference type="GO" id="GO:0005524">
    <property type="term" value="F:ATP binding"/>
    <property type="evidence" value="ECO:0007669"/>
    <property type="project" value="UniProtKB-KW"/>
</dbReference>
<dbReference type="GO" id="GO:0060271">
    <property type="term" value="P:cilium assembly"/>
    <property type="evidence" value="ECO:0007669"/>
    <property type="project" value="TreeGrafter"/>
</dbReference>
<organism evidence="10 11">
    <name type="scientific">Carassius auratus</name>
    <name type="common">Goldfish</name>
    <dbReference type="NCBI Taxonomy" id="7957"/>
    <lineage>
        <taxon>Eukaryota</taxon>
        <taxon>Metazoa</taxon>
        <taxon>Chordata</taxon>
        <taxon>Craniata</taxon>
        <taxon>Vertebrata</taxon>
        <taxon>Euteleostomi</taxon>
        <taxon>Actinopterygii</taxon>
        <taxon>Neopterygii</taxon>
        <taxon>Teleostei</taxon>
        <taxon>Ostariophysi</taxon>
        <taxon>Cypriniformes</taxon>
        <taxon>Cyprinidae</taxon>
        <taxon>Cyprininae</taxon>
        <taxon>Carassius</taxon>
    </lineage>
</organism>
<evidence type="ECO:0000256" key="5">
    <source>
        <dbReference type="ARBA" id="ARBA00022840"/>
    </source>
</evidence>
<keyword evidence="6" id="KW-0969">Cilium</keyword>
<dbReference type="GO" id="GO:0070736">
    <property type="term" value="F:protein-glycine ligase activity, initiating"/>
    <property type="evidence" value="ECO:0007669"/>
    <property type="project" value="TreeGrafter"/>
</dbReference>
<evidence type="ECO:0000256" key="1">
    <source>
        <dbReference type="ARBA" id="ARBA00004611"/>
    </source>
</evidence>
<evidence type="ECO:0000313" key="11">
    <source>
        <dbReference type="RefSeq" id="XP_026069096.1"/>
    </source>
</evidence>
<dbReference type="GO" id="GO:0003341">
    <property type="term" value="P:cilium movement"/>
    <property type="evidence" value="ECO:0007669"/>
    <property type="project" value="TreeGrafter"/>
</dbReference>
<keyword evidence="3" id="KW-0436">Ligase</keyword>
<dbReference type="PROSITE" id="PS51221">
    <property type="entry name" value="TTL"/>
    <property type="match status" value="1"/>
</dbReference>
<feature type="region of interest" description="Disordered" evidence="9">
    <location>
        <begin position="108"/>
        <end position="138"/>
    </location>
</feature>
<evidence type="ECO:0000256" key="9">
    <source>
        <dbReference type="SAM" id="MobiDB-lite"/>
    </source>
</evidence>
<dbReference type="InterPro" id="IPR051437">
    <property type="entry name" value="TTLL_monoglycylase"/>
</dbReference>
<dbReference type="Gene3D" id="3.30.470.20">
    <property type="entry name" value="ATP-grasp fold, B domain"/>
    <property type="match status" value="1"/>
</dbReference>
<name>A0A6P6KB37_CARAU</name>
<dbReference type="GeneID" id="113050389"/>
<keyword evidence="4" id="KW-0547">Nucleotide-binding</keyword>
<keyword evidence="10" id="KW-1185">Reference proteome</keyword>
<evidence type="ECO:0000256" key="7">
    <source>
        <dbReference type="ARBA" id="ARBA00023212"/>
    </source>
</evidence>
<dbReference type="Proteomes" id="UP000515129">
    <property type="component" value="Chromosome 31"/>
</dbReference>
<dbReference type="GO" id="GO:0005930">
    <property type="term" value="C:axoneme"/>
    <property type="evidence" value="ECO:0007669"/>
    <property type="project" value="TreeGrafter"/>
</dbReference>
<evidence type="ECO:0000256" key="3">
    <source>
        <dbReference type="ARBA" id="ARBA00022598"/>
    </source>
</evidence>
<dbReference type="FunFam" id="3.30.470.20:FF:000032">
    <property type="entry name" value="tubulin monoglycylase TTLL3 isoform X2"/>
    <property type="match status" value="1"/>
</dbReference>
<reference evidence="11" key="1">
    <citation type="submission" date="2025-08" db="UniProtKB">
        <authorList>
            <consortium name="RefSeq"/>
        </authorList>
    </citation>
    <scope>IDENTIFICATION</scope>
    <source>
        <strain evidence="11">Wakin</strain>
        <tissue evidence="11">Muscle</tissue>
    </source>
</reference>
<proteinExistence type="predicted"/>
<dbReference type="SUPFAM" id="SSF56059">
    <property type="entry name" value="Glutathione synthetase ATP-binding domain-like"/>
    <property type="match status" value="1"/>
</dbReference>
<dbReference type="PANTHER" id="PTHR45870">
    <property type="entry name" value="TUBULIN MONOGLYCYLASE TTLL3"/>
    <property type="match status" value="1"/>
</dbReference>
<sequence>MRGAQIKLYRAVAGRTGDLIDFNRRLLAGVSSRGERRNPVPPLEGRARCNYVNLPLINGDRLKTAKSLVDKAIKEKKVFSVQGPYPVIRAGLRARGWVERRLPRPSVPWPRRHDLETEATDEGDSSDDDDLGEEGKREDEADDLYDLMSRLVRNETAYFYWTTRRDSVDSRSLCKDQMTNHYAKAGSFTTKVGLCMSLRSLQWFDAADPDTFFPRCYRLGAEDDKHAFIEDFRRTACTSLLKYVLENYAGDSEWKRTREVHDAKSRGLSKPRKQHAKQKVGSSIIDNALHVCQEYLNSLEHCDIDMTSETTPPLSEQQWDVFLQNYYLVIHEGVRIEGCADYVERCKCVLEQLRCFCPQIETDGLCNIWIIKPGAMSRGRGIMCMNKLDEIMSLVDTDHGIMNDSKWVVQKYLEQPLLVHDTKFDVRQWFLVTDWNPLTVWFYRECYLRFSTQPYSTHTLDSSVHLCNNSIQKHFQPSPDRNPSLPAECMWSCSQFRSWLASSGRGELWEGVVVPGMKKAVIQTLLTAQDSVEPRKASFELYGADFMLGRDFRPWLLEINASPTMAPSTGVTARLCPAVQEDTLRVVLDRRCDRNTHTGGFQLIYKQAAVDVPQYVGVNLLVEGTSVRRPRAPVYKPLIQSHPHLLSKSSSHRSSLISSHCISGKENQSEDGKKAWTTLSSRKVMLEKSLIFHRKLRKRPHRLVLPSTCCVLPNPAELHPQKLSLTHAQPNHPPTHRTHSNLPSLYRPTPSLDVINLRPRQTLASNRYKHEMHTVNISYPVLHVQKYLSLNHRQAMDTFTEREGPNSS</sequence>
<accession>A0A6P6KB37</accession>
<dbReference type="RefSeq" id="XP_026069096.1">
    <property type="nucleotide sequence ID" value="XM_026213311.1"/>
</dbReference>
<protein>
    <submittedName>
        <fullName evidence="11">Tubulin monoglycylase TTLL3-like isoform X1</fullName>
    </submittedName>
</protein>
<dbReference type="GO" id="GO:0015630">
    <property type="term" value="C:microtubule cytoskeleton"/>
    <property type="evidence" value="ECO:0007669"/>
    <property type="project" value="TreeGrafter"/>
</dbReference>
<evidence type="ECO:0000256" key="6">
    <source>
        <dbReference type="ARBA" id="ARBA00022846"/>
    </source>
</evidence>
<comment type="subcellular location">
    <subcellularLocation>
        <location evidence="1">Cytoplasm</location>
        <location evidence="1">Cytoskeleton</location>
        <location evidence="1">Flagellum axoneme</location>
    </subcellularLocation>
</comment>
<evidence type="ECO:0000256" key="2">
    <source>
        <dbReference type="ARBA" id="ARBA00022490"/>
    </source>
</evidence>
<dbReference type="Pfam" id="PF03133">
    <property type="entry name" value="TTL"/>
    <property type="match status" value="1"/>
</dbReference>
<dbReference type="PANTHER" id="PTHR45870:SF2">
    <property type="entry name" value="TUBULIN MONOGLYCYLASE TTLL3"/>
    <property type="match status" value="1"/>
</dbReference>
<dbReference type="AlphaFoldDB" id="A0A6P6KB37"/>
<keyword evidence="6" id="KW-0282">Flagellum</keyword>
<keyword evidence="7" id="KW-0206">Cytoskeleton</keyword>